<feature type="compositionally biased region" description="Polar residues" evidence="1">
    <location>
        <begin position="1"/>
        <end position="10"/>
    </location>
</feature>
<dbReference type="Proteomes" id="UP000199125">
    <property type="component" value="Unassembled WGS sequence"/>
</dbReference>
<feature type="region of interest" description="Disordered" evidence="1">
    <location>
        <begin position="1"/>
        <end position="43"/>
    </location>
</feature>
<dbReference type="EMBL" id="FNXG01000004">
    <property type="protein sequence ID" value="SEI03861.1"/>
    <property type="molecule type" value="Genomic_DNA"/>
</dbReference>
<name>A0A1H6MPR5_9RHOB</name>
<organism evidence="2 3">
    <name type="scientific">Paracoccus alkenifer</name>
    <dbReference type="NCBI Taxonomy" id="65735"/>
    <lineage>
        <taxon>Bacteria</taxon>
        <taxon>Pseudomonadati</taxon>
        <taxon>Pseudomonadota</taxon>
        <taxon>Alphaproteobacteria</taxon>
        <taxon>Rhodobacterales</taxon>
        <taxon>Paracoccaceae</taxon>
        <taxon>Paracoccus</taxon>
    </lineage>
</organism>
<sequence length="95" mass="10127">MLASHDTTVQPLHPGAVAAADAPAAEPAPQLHAAQTPRPDLAAATDHPLRALLREAVRDELECEMRHRLDTELRLMIRAELSAALTEALARPAAA</sequence>
<proteinExistence type="predicted"/>
<dbReference type="RefSeq" id="WP_143042830.1">
    <property type="nucleotide sequence ID" value="NZ_FNXG01000004.1"/>
</dbReference>
<gene>
    <name evidence="2" type="ORF">SAMN04488075_2375</name>
</gene>
<protein>
    <submittedName>
        <fullName evidence="2">Uncharacterized protein</fullName>
    </submittedName>
</protein>
<reference evidence="3" key="1">
    <citation type="submission" date="2016-10" db="EMBL/GenBank/DDBJ databases">
        <authorList>
            <person name="Varghese N."/>
            <person name="Submissions S."/>
        </authorList>
    </citation>
    <scope>NUCLEOTIDE SEQUENCE [LARGE SCALE GENOMIC DNA]</scope>
    <source>
        <strain evidence="3">DSM 11593</strain>
    </source>
</reference>
<keyword evidence="3" id="KW-1185">Reference proteome</keyword>
<evidence type="ECO:0000256" key="1">
    <source>
        <dbReference type="SAM" id="MobiDB-lite"/>
    </source>
</evidence>
<accession>A0A1H6MPR5</accession>
<evidence type="ECO:0000313" key="3">
    <source>
        <dbReference type="Proteomes" id="UP000199125"/>
    </source>
</evidence>
<evidence type="ECO:0000313" key="2">
    <source>
        <dbReference type="EMBL" id="SEI03861.1"/>
    </source>
</evidence>
<dbReference type="AlphaFoldDB" id="A0A1H6MPR5"/>
<dbReference type="OrthoDB" id="7875768at2"/>
<feature type="compositionally biased region" description="Low complexity" evidence="1">
    <location>
        <begin position="11"/>
        <end position="29"/>
    </location>
</feature>